<dbReference type="PROSITE" id="PS00108">
    <property type="entry name" value="PROTEIN_KINASE_ST"/>
    <property type="match status" value="1"/>
</dbReference>
<evidence type="ECO:0000256" key="5">
    <source>
        <dbReference type="ARBA" id="ARBA00022777"/>
    </source>
</evidence>
<dbReference type="Proteomes" id="UP001054252">
    <property type="component" value="Unassembled WGS sequence"/>
</dbReference>
<dbReference type="InterPro" id="IPR051348">
    <property type="entry name" value="U-box_ubiquitin_ligases"/>
</dbReference>
<keyword evidence="3" id="KW-0808">Transferase</keyword>
<dbReference type="PANTHER" id="PTHR45647">
    <property type="entry name" value="OS02G0152300 PROTEIN"/>
    <property type="match status" value="1"/>
</dbReference>
<dbReference type="PROSITE" id="PS50011">
    <property type="entry name" value="PROTEIN_KINASE_DOM"/>
    <property type="match status" value="1"/>
</dbReference>
<accession>A0AAV5IFZ9</accession>
<comment type="caution">
    <text evidence="14">The sequence shown here is derived from an EMBL/GenBank/DDBJ whole genome shotgun (WGS) entry which is preliminary data.</text>
</comment>
<dbReference type="GO" id="GO:0061630">
    <property type="term" value="F:ubiquitin protein ligase activity"/>
    <property type="evidence" value="ECO:0007669"/>
    <property type="project" value="UniProtKB-EC"/>
</dbReference>
<dbReference type="FunFam" id="1.10.510.10:FF:001023">
    <property type="entry name" value="Os07g0541700 protein"/>
    <property type="match status" value="1"/>
</dbReference>
<sequence>MALVRPPSSTTEEASVLTAVVMDKDKNSQFAVKWAVDNFLTEDFEASLQEGRPPTEAGSQQFFLPNREFCAPKRVQAKDVVLCDIDVPSAIVDYIINNSIDSIVVGASSHSSLIRKFSNADVPAGLLNSAPESCAVSVISEGKVQSSCPANQAQTTTSNATIPKGRSLKGLQSNSKHAPDIPTVEEIKQGGLSQESSRSEGTDRTSINIISDSFKVSPSAKCKLNDEITSPPLSLGSGTQMLESLNRDSVSDDSVISDPTSFPSSNVPSEKLEFTLESSTSFSCQNPKGLEAKMRRLQNELKQSMELYNLVCKEAAGSEKREKLLQEWKAAEEHKLVQVKLAEQAALALAEAEMQKTKAAIEAAQVARLLADLEDQKRQHAEMKARNEAEEIERALGQFAHQKAAYRKYSINEIEIATDYFADSHKIGEGGYGSVFRAMLQYTPVAIKVLAPGMSQGQKQFQQEVEILSCMRHPHLVLLIGACPESGCLIYEYMENGSLEDRLFRKDNTPSIPWKTRFRIAAEIATGLNFLHKKKPEALVHRDLKPGNILLDQNYVSKISDVGLARLIPPPVGDSVNQYRLTAAAGTFCYVDPEYQQTGMLGVKSDLYSLGMVLLQIITAKHPVGLSIQVEEAIEKGTFQEVLDPTVPDWPVEEALSLAKLALQCCELRKKDRPDLESVVLPELIRLRDLGSENEATVSSPPCNSVPQMETRLNQVLVRSKLRPLKYKTRMSKMRRTSILPTCGEKVVKSRRKSMEGTCWSFISCSGTSAQIREFKSFS</sequence>
<comment type="catalytic activity">
    <reaction evidence="9">
        <text>L-seryl-[protein] + ATP = O-phospho-L-seryl-[protein] + ADP + H(+)</text>
        <dbReference type="Rhea" id="RHEA:17989"/>
        <dbReference type="Rhea" id="RHEA-COMP:9863"/>
        <dbReference type="Rhea" id="RHEA-COMP:11604"/>
        <dbReference type="ChEBI" id="CHEBI:15378"/>
        <dbReference type="ChEBI" id="CHEBI:29999"/>
        <dbReference type="ChEBI" id="CHEBI:30616"/>
        <dbReference type="ChEBI" id="CHEBI:83421"/>
        <dbReference type="ChEBI" id="CHEBI:456216"/>
        <dbReference type="EC" id="2.7.11.1"/>
    </reaction>
</comment>
<dbReference type="GO" id="GO:0005524">
    <property type="term" value="F:ATP binding"/>
    <property type="evidence" value="ECO:0007669"/>
    <property type="project" value="UniProtKB-UniRule"/>
</dbReference>
<feature type="region of interest" description="Disordered" evidence="12">
    <location>
        <begin position="149"/>
        <end position="206"/>
    </location>
</feature>
<evidence type="ECO:0000256" key="3">
    <source>
        <dbReference type="ARBA" id="ARBA00022679"/>
    </source>
</evidence>
<evidence type="ECO:0000313" key="14">
    <source>
        <dbReference type="EMBL" id="GKV00842.1"/>
    </source>
</evidence>
<keyword evidence="6" id="KW-0833">Ubl conjugation pathway</keyword>
<keyword evidence="5" id="KW-0418">Kinase</keyword>
<dbReference type="FunFam" id="3.30.200.20:FF:000162">
    <property type="entry name" value="Adenine nucleotide alpha hydrolase-like domain kinase"/>
    <property type="match status" value="1"/>
</dbReference>
<evidence type="ECO:0000256" key="10">
    <source>
        <dbReference type="PROSITE-ProRule" id="PRU10141"/>
    </source>
</evidence>
<evidence type="ECO:0000256" key="11">
    <source>
        <dbReference type="SAM" id="Coils"/>
    </source>
</evidence>
<comment type="catalytic activity">
    <reaction evidence="8">
        <text>L-threonyl-[protein] + ATP = O-phospho-L-threonyl-[protein] + ADP + H(+)</text>
        <dbReference type="Rhea" id="RHEA:46608"/>
        <dbReference type="Rhea" id="RHEA-COMP:11060"/>
        <dbReference type="Rhea" id="RHEA-COMP:11605"/>
        <dbReference type="ChEBI" id="CHEBI:15378"/>
        <dbReference type="ChEBI" id="CHEBI:30013"/>
        <dbReference type="ChEBI" id="CHEBI:30616"/>
        <dbReference type="ChEBI" id="CHEBI:61977"/>
        <dbReference type="ChEBI" id="CHEBI:456216"/>
        <dbReference type="EC" id="2.7.11.1"/>
    </reaction>
</comment>
<dbReference type="Gene3D" id="1.10.510.10">
    <property type="entry name" value="Transferase(Phosphotransferase) domain 1"/>
    <property type="match status" value="1"/>
</dbReference>
<evidence type="ECO:0000256" key="12">
    <source>
        <dbReference type="SAM" id="MobiDB-lite"/>
    </source>
</evidence>
<keyword evidence="7 10" id="KW-0067">ATP-binding</keyword>
<dbReference type="Pfam" id="PF07714">
    <property type="entry name" value="PK_Tyr_Ser-Thr"/>
    <property type="match status" value="1"/>
</dbReference>
<dbReference type="SMART" id="SM00220">
    <property type="entry name" value="S_TKc"/>
    <property type="match status" value="1"/>
</dbReference>
<feature type="compositionally biased region" description="Low complexity" evidence="12">
    <location>
        <begin position="150"/>
        <end position="161"/>
    </location>
</feature>
<dbReference type="InterPro" id="IPR011009">
    <property type="entry name" value="Kinase-like_dom_sf"/>
</dbReference>
<dbReference type="InterPro" id="IPR017441">
    <property type="entry name" value="Protein_kinase_ATP_BS"/>
</dbReference>
<evidence type="ECO:0000256" key="7">
    <source>
        <dbReference type="ARBA" id="ARBA00022840"/>
    </source>
</evidence>
<keyword evidence="4 10" id="KW-0547">Nucleotide-binding</keyword>
<feature type="domain" description="Protein kinase" evidence="13">
    <location>
        <begin position="421"/>
        <end position="685"/>
    </location>
</feature>
<gene>
    <name evidence="14" type="ORF">SLEP1_g13460</name>
</gene>
<dbReference type="SUPFAM" id="SSF56112">
    <property type="entry name" value="Protein kinase-like (PK-like)"/>
    <property type="match status" value="1"/>
</dbReference>
<dbReference type="AlphaFoldDB" id="A0AAV5IFZ9"/>
<feature type="binding site" evidence="10">
    <location>
        <position position="448"/>
    </location>
    <ligand>
        <name>ATP</name>
        <dbReference type="ChEBI" id="CHEBI:30616"/>
    </ligand>
</feature>
<evidence type="ECO:0000256" key="8">
    <source>
        <dbReference type="ARBA" id="ARBA00047899"/>
    </source>
</evidence>
<evidence type="ECO:0000256" key="1">
    <source>
        <dbReference type="ARBA" id="ARBA00000900"/>
    </source>
</evidence>
<dbReference type="InterPro" id="IPR000719">
    <property type="entry name" value="Prot_kinase_dom"/>
</dbReference>
<evidence type="ECO:0000313" key="15">
    <source>
        <dbReference type="Proteomes" id="UP001054252"/>
    </source>
</evidence>
<evidence type="ECO:0000256" key="4">
    <source>
        <dbReference type="ARBA" id="ARBA00022741"/>
    </source>
</evidence>
<evidence type="ECO:0000256" key="9">
    <source>
        <dbReference type="ARBA" id="ARBA00048679"/>
    </source>
</evidence>
<dbReference type="PROSITE" id="PS00107">
    <property type="entry name" value="PROTEIN_KINASE_ATP"/>
    <property type="match status" value="1"/>
</dbReference>
<feature type="coiled-coil region" evidence="11">
    <location>
        <begin position="347"/>
        <end position="398"/>
    </location>
</feature>
<reference evidence="14 15" key="1">
    <citation type="journal article" date="2021" name="Commun. Biol.">
        <title>The genome of Shorea leprosula (Dipterocarpaceae) highlights the ecological relevance of drought in aseasonal tropical rainforests.</title>
        <authorList>
            <person name="Ng K.K.S."/>
            <person name="Kobayashi M.J."/>
            <person name="Fawcett J.A."/>
            <person name="Hatakeyama M."/>
            <person name="Paape T."/>
            <person name="Ng C.H."/>
            <person name="Ang C.C."/>
            <person name="Tnah L.H."/>
            <person name="Lee C.T."/>
            <person name="Nishiyama T."/>
            <person name="Sese J."/>
            <person name="O'Brien M.J."/>
            <person name="Copetti D."/>
            <person name="Mohd Noor M.I."/>
            <person name="Ong R.C."/>
            <person name="Putra M."/>
            <person name="Sireger I.Z."/>
            <person name="Indrioko S."/>
            <person name="Kosugi Y."/>
            <person name="Izuno A."/>
            <person name="Isagi Y."/>
            <person name="Lee S.L."/>
            <person name="Shimizu K.K."/>
        </authorList>
    </citation>
    <scope>NUCLEOTIDE SEQUENCE [LARGE SCALE GENOMIC DNA]</scope>
    <source>
        <strain evidence="14">214</strain>
    </source>
</reference>
<dbReference type="GO" id="GO:0004674">
    <property type="term" value="F:protein serine/threonine kinase activity"/>
    <property type="evidence" value="ECO:0007669"/>
    <property type="project" value="UniProtKB-KW"/>
</dbReference>
<keyword evidence="11" id="KW-0175">Coiled coil</keyword>
<dbReference type="InterPro" id="IPR008271">
    <property type="entry name" value="Ser/Thr_kinase_AS"/>
</dbReference>
<evidence type="ECO:0000256" key="2">
    <source>
        <dbReference type="ARBA" id="ARBA00022527"/>
    </source>
</evidence>
<evidence type="ECO:0000259" key="13">
    <source>
        <dbReference type="PROSITE" id="PS50011"/>
    </source>
</evidence>
<dbReference type="InterPro" id="IPR001245">
    <property type="entry name" value="Ser-Thr/Tyr_kinase_cat_dom"/>
</dbReference>
<dbReference type="EMBL" id="BPVZ01000016">
    <property type="protein sequence ID" value="GKV00842.1"/>
    <property type="molecule type" value="Genomic_DNA"/>
</dbReference>
<proteinExistence type="predicted"/>
<keyword evidence="2" id="KW-0723">Serine/threonine-protein kinase</keyword>
<protein>
    <recommendedName>
        <fullName evidence="13">Protein kinase domain-containing protein</fullName>
    </recommendedName>
</protein>
<evidence type="ECO:0000256" key="6">
    <source>
        <dbReference type="ARBA" id="ARBA00022786"/>
    </source>
</evidence>
<organism evidence="14 15">
    <name type="scientific">Rubroshorea leprosula</name>
    <dbReference type="NCBI Taxonomy" id="152421"/>
    <lineage>
        <taxon>Eukaryota</taxon>
        <taxon>Viridiplantae</taxon>
        <taxon>Streptophyta</taxon>
        <taxon>Embryophyta</taxon>
        <taxon>Tracheophyta</taxon>
        <taxon>Spermatophyta</taxon>
        <taxon>Magnoliopsida</taxon>
        <taxon>eudicotyledons</taxon>
        <taxon>Gunneridae</taxon>
        <taxon>Pentapetalae</taxon>
        <taxon>rosids</taxon>
        <taxon>malvids</taxon>
        <taxon>Malvales</taxon>
        <taxon>Dipterocarpaceae</taxon>
        <taxon>Rubroshorea</taxon>
    </lineage>
</organism>
<name>A0AAV5IFZ9_9ROSI</name>
<comment type="catalytic activity">
    <reaction evidence="1">
        <text>S-ubiquitinyl-[E2 ubiquitin-conjugating enzyme]-L-cysteine + [acceptor protein]-L-lysine = [E2 ubiquitin-conjugating enzyme]-L-cysteine + N(6)-ubiquitinyl-[acceptor protein]-L-lysine.</text>
        <dbReference type="EC" id="2.3.2.27"/>
    </reaction>
</comment>
<dbReference type="PANTHER" id="PTHR45647:SF51">
    <property type="entry name" value="PROTEIN KINASE SUPERFAMILY PROTEIN"/>
    <property type="match status" value="1"/>
</dbReference>
<dbReference type="Gene3D" id="3.30.200.20">
    <property type="entry name" value="Phosphorylase Kinase, domain 1"/>
    <property type="match status" value="1"/>
</dbReference>
<keyword evidence="15" id="KW-1185">Reference proteome</keyword>